<accession>A0ABW7XSG8</accession>
<comment type="caution">
    <text evidence="2">The sequence shown here is derived from an EMBL/GenBank/DDBJ whole genome shotgun (WGS) entry which is preliminary data.</text>
</comment>
<feature type="transmembrane region" description="Helical" evidence="1">
    <location>
        <begin position="100"/>
        <end position="121"/>
    </location>
</feature>
<keyword evidence="3" id="KW-1185">Reference proteome</keyword>
<feature type="transmembrane region" description="Helical" evidence="1">
    <location>
        <begin position="44"/>
        <end position="62"/>
    </location>
</feature>
<protein>
    <recommendedName>
        <fullName evidence="4">Integral membrane protein</fullName>
    </recommendedName>
</protein>
<proteinExistence type="predicted"/>
<feature type="transmembrane region" description="Helical" evidence="1">
    <location>
        <begin position="133"/>
        <end position="150"/>
    </location>
</feature>
<reference evidence="2 3" key="1">
    <citation type="submission" date="2024-10" db="EMBL/GenBank/DDBJ databases">
        <title>The Natural Products Discovery Center: Release of the First 8490 Sequenced Strains for Exploring Actinobacteria Biosynthetic Diversity.</title>
        <authorList>
            <person name="Kalkreuter E."/>
            <person name="Kautsar S.A."/>
            <person name="Yang D."/>
            <person name="Bader C.D."/>
            <person name="Teijaro C.N."/>
            <person name="Fluegel L."/>
            <person name="Davis C.M."/>
            <person name="Simpson J.R."/>
            <person name="Lauterbach L."/>
            <person name="Steele A.D."/>
            <person name="Gui C."/>
            <person name="Meng S."/>
            <person name="Li G."/>
            <person name="Viehrig K."/>
            <person name="Ye F."/>
            <person name="Su P."/>
            <person name="Kiefer A.F."/>
            <person name="Nichols A."/>
            <person name="Cepeda A.J."/>
            <person name="Yan W."/>
            <person name="Fan B."/>
            <person name="Jiang Y."/>
            <person name="Adhikari A."/>
            <person name="Zheng C.-J."/>
            <person name="Schuster L."/>
            <person name="Cowan T.M."/>
            <person name="Smanski M.J."/>
            <person name="Chevrette M.G."/>
            <person name="De Carvalho L.P.S."/>
            <person name="Shen B."/>
        </authorList>
    </citation>
    <scope>NUCLEOTIDE SEQUENCE [LARGE SCALE GENOMIC DNA]</scope>
    <source>
        <strain evidence="2 3">NPDC019481</strain>
    </source>
</reference>
<feature type="transmembrane region" description="Helical" evidence="1">
    <location>
        <begin position="20"/>
        <end position="38"/>
    </location>
</feature>
<feature type="transmembrane region" description="Helical" evidence="1">
    <location>
        <begin position="156"/>
        <end position="176"/>
    </location>
</feature>
<evidence type="ECO:0008006" key="4">
    <source>
        <dbReference type="Google" id="ProtNLM"/>
    </source>
</evidence>
<keyword evidence="1" id="KW-1133">Transmembrane helix</keyword>
<feature type="transmembrane region" description="Helical" evidence="1">
    <location>
        <begin position="74"/>
        <end position="94"/>
    </location>
</feature>
<evidence type="ECO:0000256" key="1">
    <source>
        <dbReference type="SAM" id="Phobius"/>
    </source>
</evidence>
<keyword evidence="1" id="KW-0472">Membrane</keyword>
<organism evidence="2 3">
    <name type="scientific">Promicromonospora kroppenstedtii</name>
    <dbReference type="NCBI Taxonomy" id="440482"/>
    <lineage>
        <taxon>Bacteria</taxon>
        <taxon>Bacillati</taxon>
        <taxon>Actinomycetota</taxon>
        <taxon>Actinomycetes</taxon>
        <taxon>Micrococcales</taxon>
        <taxon>Promicromonosporaceae</taxon>
        <taxon>Promicromonospora</taxon>
    </lineage>
</organism>
<dbReference type="Proteomes" id="UP001611580">
    <property type="component" value="Unassembled WGS sequence"/>
</dbReference>
<gene>
    <name evidence="2" type="ORF">ACH47X_26525</name>
</gene>
<name>A0ABW7XSG8_9MICO</name>
<dbReference type="RefSeq" id="WP_397408394.1">
    <property type="nucleotide sequence ID" value="NZ_JBIRYI010000028.1"/>
</dbReference>
<evidence type="ECO:0000313" key="2">
    <source>
        <dbReference type="EMBL" id="MFI2490495.1"/>
    </source>
</evidence>
<keyword evidence="1" id="KW-0812">Transmembrane</keyword>
<sequence>MSTTVEASAATTATALRNLYFVRFGFAVVWAALLFAVGGSLSPLTIGLLVLYPLFDVAAAVVDFRSSKAARPTVGLYFNMALSLATAIGLGVAVTSGIPAVLRVWGVWAITAGIVQLIVAVGRYRLGGQWPMILSGGISVFAGTGFFMMAGGPNAALTSLAGYATLGGIFFLVSAFRLHRVAKKES</sequence>
<evidence type="ECO:0000313" key="3">
    <source>
        <dbReference type="Proteomes" id="UP001611580"/>
    </source>
</evidence>
<dbReference type="EMBL" id="JBIRYI010000028">
    <property type="protein sequence ID" value="MFI2490495.1"/>
    <property type="molecule type" value="Genomic_DNA"/>
</dbReference>